<comment type="caution">
    <text evidence="6">The sequence shown here is derived from an EMBL/GenBank/DDBJ whole genome shotgun (WGS) entry which is preliminary data.</text>
</comment>
<feature type="transmembrane region" description="Helical" evidence="5">
    <location>
        <begin position="70"/>
        <end position="91"/>
    </location>
</feature>
<feature type="non-terminal residue" evidence="6">
    <location>
        <position position="145"/>
    </location>
</feature>
<keyword evidence="2 5" id="KW-0812">Transmembrane</keyword>
<dbReference type="CDD" id="cd03127">
    <property type="entry name" value="tetraspanin_LEL"/>
    <property type="match status" value="1"/>
</dbReference>
<evidence type="ECO:0008006" key="8">
    <source>
        <dbReference type="Google" id="ProtNLM"/>
    </source>
</evidence>
<accession>A0A820Q2S5</accession>
<evidence type="ECO:0000256" key="5">
    <source>
        <dbReference type="SAM" id="Phobius"/>
    </source>
</evidence>
<dbReference type="EMBL" id="CAJOAZ010028225">
    <property type="protein sequence ID" value="CAF4415791.1"/>
    <property type="molecule type" value="Genomic_DNA"/>
</dbReference>
<dbReference type="InterPro" id="IPR018499">
    <property type="entry name" value="Tetraspanin/Peripherin"/>
</dbReference>
<dbReference type="InterPro" id="IPR008952">
    <property type="entry name" value="Tetraspanin_EC2_sf"/>
</dbReference>
<protein>
    <recommendedName>
        <fullName evidence="8">Tetraspanin-like protein</fullName>
    </recommendedName>
</protein>
<evidence type="ECO:0000256" key="3">
    <source>
        <dbReference type="ARBA" id="ARBA00022989"/>
    </source>
</evidence>
<evidence type="ECO:0000313" key="6">
    <source>
        <dbReference type="EMBL" id="CAF4415791.1"/>
    </source>
</evidence>
<feature type="non-terminal residue" evidence="6">
    <location>
        <position position="1"/>
    </location>
</feature>
<dbReference type="SUPFAM" id="SSF48652">
    <property type="entry name" value="Tetraspanin"/>
    <property type="match status" value="1"/>
</dbReference>
<proteinExistence type="predicted"/>
<sequence length="145" mass="17236">FRRQRDFHCCGWNSYLDYANSHKTDLPDTCCHKYETHYGCGKNMLINPDPKIVNTRGCGPLMKYWYRRGFWENIFMGLFGIFIGVYMLFVFQQNRNEYVQLRDEADDKKRILYSHSMGSLRSMNSNGVKHQMKTGLPRYSYNGML</sequence>
<evidence type="ECO:0000313" key="7">
    <source>
        <dbReference type="Proteomes" id="UP000663844"/>
    </source>
</evidence>
<gene>
    <name evidence="6" type="ORF">OXD698_LOCUS52324</name>
</gene>
<comment type="subcellular location">
    <subcellularLocation>
        <location evidence="1">Membrane</location>
        <topology evidence="1">Multi-pass membrane protein</topology>
    </subcellularLocation>
</comment>
<evidence type="ECO:0000256" key="2">
    <source>
        <dbReference type="ARBA" id="ARBA00022692"/>
    </source>
</evidence>
<dbReference type="Gene3D" id="1.10.1450.10">
    <property type="entry name" value="Tetraspanin"/>
    <property type="match status" value="1"/>
</dbReference>
<keyword evidence="4 5" id="KW-0472">Membrane</keyword>
<keyword evidence="3 5" id="KW-1133">Transmembrane helix</keyword>
<organism evidence="6 7">
    <name type="scientific">Adineta steineri</name>
    <dbReference type="NCBI Taxonomy" id="433720"/>
    <lineage>
        <taxon>Eukaryota</taxon>
        <taxon>Metazoa</taxon>
        <taxon>Spiralia</taxon>
        <taxon>Gnathifera</taxon>
        <taxon>Rotifera</taxon>
        <taxon>Eurotatoria</taxon>
        <taxon>Bdelloidea</taxon>
        <taxon>Adinetida</taxon>
        <taxon>Adinetidae</taxon>
        <taxon>Adineta</taxon>
    </lineage>
</organism>
<dbReference type="AlphaFoldDB" id="A0A820Q2S5"/>
<reference evidence="6" key="1">
    <citation type="submission" date="2021-02" db="EMBL/GenBank/DDBJ databases">
        <authorList>
            <person name="Nowell W R."/>
        </authorList>
    </citation>
    <scope>NUCLEOTIDE SEQUENCE</scope>
</reference>
<evidence type="ECO:0000256" key="1">
    <source>
        <dbReference type="ARBA" id="ARBA00004141"/>
    </source>
</evidence>
<dbReference type="Pfam" id="PF00335">
    <property type="entry name" value="Tetraspanin"/>
    <property type="match status" value="1"/>
</dbReference>
<dbReference type="GO" id="GO:0016020">
    <property type="term" value="C:membrane"/>
    <property type="evidence" value="ECO:0007669"/>
    <property type="project" value="UniProtKB-SubCell"/>
</dbReference>
<name>A0A820Q2S5_9BILA</name>
<evidence type="ECO:0000256" key="4">
    <source>
        <dbReference type="ARBA" id="ARBA00023136"/>
    </source>
</evidence>
<dbReference type="Proteomes" id="UP000663844">
    <property type="component" value="Unassembled WGS sequence"/>
</dbReference>